<dbReference type="EMBL" id="SMAR01000003">
    <property type="protein sequence ID" value="TCT43003.1"/>
    <property type="molecule type" value="Genomic_DNA"/>
</dbReference>
<evidence type="ECO:0000259" key="2">
    <source>
        <dbReference type="Pfam" id="PF05228"/>
    </source>
</evidence>
<dbReference type="RefSeq" id="WP_245510918.1">
    <property type="nucleotide sequence ID" value="NZ_SMAR01000003.1"/>
</dbReference>
<evidence type="ECO:0000256" key="1">
    <source>
        <dbReference type="SAM" id="Phobius"/>
    </source>
</evidence>
<keyword evidence="1" id="KW-0472">Membrane</keyword>
<keyword evidence="4" id="KW-1185">Reference proteome</keyword>
<feature type="transmembrane region" description="Helical" evidence="1">
    <location>
        <begin position="268"/>
        <end position="290"/>
    </location>
</feature>
<sequence>MRSKTVSLKYSGFLLKRALPILVLTGCIGLGVLGLLIWAGQEADRVSYNRQASLAQLVVSQQRSKVAHNQESVTVWDDAVEQVRARDSEWMDNNLGAWMHEYFGLDQAYVLDPSNQAVYAFADGGQRAPDAFSVVEDEALPLVLALRDKLRVGDDSQVSDIVLTPGVSDLAVIQGRPAVVSVKPIVSDTGDIQQTPGEESVHVAVRFLDGSLIEELKTDYLFEDLHFSWSASDAPHYSSLPFYAADGTVLGYMVWHPHHPGETMLSKLIPVLSAFIVLALCAIAFSLFLYHNRSKELQASKEQIRYMALHDPLTELPNRNYFNEYVDVELTKEGRAPFCSSIWIGSSR</sequence>
<organism evidence="3 4">
    <name type="scientific">Martelella mediterranea</name>
    <dbReference type="NCBI Taxonomy" id="293089"/>
    <lineage>
        <taxon>Bacteria</taxon>
        <taxon>Pseudomonadati</taxon>
        <taxon>Pseudomonadota</taxon>
        <taxon>Alphaproteobacteria</taxon>
        <taxon>Hyphomicrobiales</taxon>
        <taxon>Aurantimonadaceae</taxon>
        <taxon>Martelella</taxon>
    </lineage>
</organism>
<accession>A0A4R3P453</accession>
<evidence type="ECO:0000313" key="4">
    <source>
        <dbReference type="Proteomes" id="UP000295097"/>
    </source>
</evidence>
<gene>
    <name evidence="3" type="ORF">EDC90_10039</name>
</gene>
<feature type="domain" description="CHASE4" evidence="2">
    <location>
        <begin position="59"/>
        <end position="228"/>
    </location>
</feature>
<evidence type="ECO:0000313" key="3">
    <source>
        <dbReference type="EMBL" id="TCT43003.1"/>
    </source>
</evidence>
<dbReference type="InterPro" id="IPR007892">
    <property type="entry name" value="CHASE4"/>
</dbReference>
<keyword evidence="1" id="KW-0812">Transmembrane</keyword>
<reference evidence="3 4" key="1">
    <citation type="submission" date="2019-03" db="EMBL/GenBank/DDBJ databases">
        <title>Freshwater and sediment microbial communities from various areas in North America, analyzing microbe dynamics in response to fracking.</title>
        <authorList>
            <person name="Lamendella R."/>
        </authorList>
    </citation>
    <scope>NUCLEOTIDE SEQUENCE [LARGE SCALE GENOMIC DNA]</scope>
    <source>
        <strain evidence="3 4">175.2</strain>
    </source>
</reference>
<name>A0A4R3P453_9HYPH</name>
<comment type="caution">
    <text evidence="3">The sequence shown here is derived from an EMBL/GenBank/DDBJ whole genome shotgun (WGS) entry which is preliminary data.</text>
</comment>
<keyword evidence="1" id="KW-1133">Transmembrane helix</keyword>
<proteinExistence type="predicted"/>
<dbReference type="InterPro" id="IPR043128">
    <property type="entry name" value="Rev_trsase/Diguanyl_cyclase"/>
</dbReference>
<protein>
    <submittedName>
        <fullName evidence="3">Sensor domain CHASE-containing protein</fullName>
    </submittedName>
</protein>
<dbReference type="Pfam" id="PF05228">
    <property type="entry name" value="CHASE4"/>
    <property type="match status" value="1"/>
</dbReference>
<dbReference type="AlphaFoldDB" id="A0A4R3P453"/>
<dbReference type="Gene3D" id="3.30.70.270">
    <property type="match status" value="1"/>
</dbReference>
<dbReference type="Proteomes" id="UP000295097">
    <property type="component" value="Unassembled WGS sequence"/>
</dbReference>
<feature type="transmembrane region" description="Helical" evidence="1">
    <location>
        <begin position="21"/>
        <end position="40"/>
    </location>
</feature>